<dbReference type="InterPro" id="IPR009288">
    <property type="entry name" value="AIG2-like_dom"/>
</dbReference>
<evidence type="ECO:0000313" key="3">
    <source>
        <dbReference type="Proteomes" id="UP001144205"/>
    </source>
</evidence>
<sequence>MQDPFFFGYGSLVNRRTHHYAEAAPARVRGWRRAWRKSPLRQRCFLTVLPAPGVEIEGLVAAVPGADWAALDEREHAYARHDVSGRVTHAVGREIDVALYAIPEGAHHDPGPEHPVLLSYIDVVVQGFLAEFGEAGVRRFFETTEGWHVPVLDDRAQPVYARHQPLDRHERALVEDELARIGARVVRG</sequence>
<evidence type="ECO:0000313" key="2">
    <source>
        <dbReference type="EMBL" id="GKY88405.1"/>
    </source>
</evidence>
<dbReference type="RefSeq" id="WP_281842445.1">
    <property type="nucleotide sequence ID" value="NZ_BROH01000006.1"/>
</dbReference>
<dbReference type="Pfam" id="PF06094">
    <property type="entry name" value="GGACT"/>
    <property type="match status" value="1"/>
</dbReference>
<reference evidence="2" key="1">
    <citation type="journal article" date="2023" name="Int. J. Syst. Evol. Microbiol.">
        <title>Sinisalibacter aestuarii sp. nov., isolated from estuarine sediment of the Arakawa River.</title>
        <authorList>
            <person name="Arafat S.T."/>
            <person name="Hirano S."/>
            <person name="Sato A."/>
            <person name="Takeuchi K."/>
            <person name="Yasuda T."/>
            <person name="Terahara T."/>
            <person name="Hamada M."/>
            <person name="Kobayashi T."/>
        </authorList>
    </citation>
    <scope>NUCLEOTIDE SEQUENCE</scope>
    <source>
        <strain evidence="2">B-399</strain>
    </source>
</reference>
<dbReference type="EMBL" id="BROH01000006">
    <property type="protein sequence ID" value="GKY88405.1"/>
    <property type="molecule type" value="Genomic_DNA"/>
</dbReference>
<dbReference type="Proteomes" id="UP001144205">
    <property type="component" value="Unassembled WGS sequence"/>
</dbReference>
<gene>
    <name evidence="2" type="ORF">STA1M1_22740</name>
</gene>
<dbReference type="InterPro" id="IPR013024">
    <property type="entry name" value="GGCT-like"/>
</dbReference>
<name>A0ABQ5LVK1_9RHOB</name>
<keyword evidence="3" id="KW-1185">Reference proteome</keyword>
<comment type="caution">
    <text evidence="2">The sequence shown here is derived from an EMBL/GenBank/DDBJ whole genome shotgun (WGS) entry which is preliminary data.</text>
</comment>
<evidence type="ECO:0000259" key="1">
    <source>
        <dbReference type="Pfam" id="PF06094"/>
    </source>
</evidence>
<protein>
    <submittedName>
        <fullName evidence="2">Gamma-glutamylcyclotransferase</fullName>
    </submittedName>
</protein>
<proteinExistence type="predicted"/>
<feature type="domain" description="Gamma-glutamylcyclotransferase AIG2-like" evidence="1">
    <location>
        <begin position="7"/>
        <end position="107"/>
    </location>
</feature>
<organism evidence="2 3">
    <name type="scientific">Sinisalibacter aestuarii</name>
    <dbReference type="NCBI Taxonomy" id="2949426"/>
    <lineage>
        <taxon>Bacteria</taxon>
        <taxon>Pseudomonadati</taxon>
        <taxon>Pseudomonadota</taxon>
        <taxon>Alphaproteobacteria</taxon>
        <taxon>Rhodobacterales</taxon>
        <taxon>Roseobacteraceae</taxon>
        <taxon>Sinisalibacter</taxon>
    </lineage>
</organism>
<accession>A0ABQ5LVK1</accession>
<dbReference type="Gene3D" id="3.10.490.10">
    <property type="entry name" value="Gamma-glutamyl cyclotransferase-like"/>
    <property type="match status" value="1"/>
</dbReference>
<dbReference type="InterPro" id="IPR036568">
    <property type="entry name" value="GGCT-like_sf"/>
</dbReference>
<dbReference type="CDD" id="cd06661">
    <property type="entry name" value="GGCT_like"/>
    <property type="match status" value="1"/>
</dbReference>
<dbReference type="SUPFAM" id="SSF110857">
    <property type="entry name" value="Gamma-glutamyl cyclotransferase-like"/>
    <property type="match status" value="1"/>
</dbReference>